<dbReference type="GO" id="GO:0016757">
    <property type="term" value="F:glycosyltransferase activity"/>
    <property type="evidence" value="ECO:0007669"/>
    <property type="project" value="UniProtKB-KW"/>
</dbReference>
<dbReference type="RefSeq" id="WP_253762115.1">
    <property type="nucleotide sequence ID" value="NZ_JAMZDZ010000001.1"/>
</dbReference>
<comment type="pathway">
    <text evidence="1">Cell wall biogenesis; cell wall polysaccharide biosynthesis.</text>
</comment>
<evidence type="ECO:0000313" key="8">
    <source>
        <dbReference type="Proteomes" id="UP001595816"/>
    </source>
</evidence>
<keyword evidence="5" id="KW-1133">Transmembrane helix</keyword>
<comment type="similarity">
    <text evidence="2">Belongs to the glycosyltransferase 2 family.</text>
</comment>
<dbReference type="CDD" id="cd04186">
    <property type="entry name" value="GT_2_like_c"/>
    <property type="match status" value="1"/>
</dbReference>
<name>A0ABV8M0Q2_9ACTN</name>
<keyword evidence="3 7" id="KW-0328">Glycosyltransferase</keyword>
<comment type="caution">
    <text evidence="7">The sequence shown here is derived from an EMBL/GenBank/DDBJ whole genome shotgun (WGS) entry which is preliminary data.</text>
</comment>
<evidence type="ECO:0000256" key="2">
    <source>
        <dbReference type="ARBA" id="ARBA00006739"/>
    </source>
</evidence>
<dbReference type="PANTHER" id="PTHR43179:SF12">
    <property type="entry name" value="GALACTOFURANOSYLTRANSFERASE GLFT2"/>
    <property type="match status" value="1"/>
</dbReference>
<dbReference type="InterPro" id="IPR001173">
    <property type="entry name" value="Glyco_trans_2-like"/>
</dbReference>
<dbReference type="PANTHER" id="PTHR43179">
    <property type="entry name" value="RHAMNOSYLTRANSFERASE WBBL"/>
    <property type="match status" value="1"/>
</dbReference>
<keyword evidence="5" id="KW-0472">Membrane</keyword>
<feature type="domain" description="Glycosyltransferase 2-like" evidence="6">
    <location>
        <begin position="12"/>
        <end position="176"/>
    </location>
</feature>
<protein>
    <submittedName>
        <fullName evidence="7">Glycosyltransferase family 2 protein</fullName>
        <ecNumber evidence="7">2.4.-.-</ecNumber>
    </submittedName>
</protein>
<evidence type="ECO:0000256" key="4">
    <source>
        <dbReference type="ARBA" id="ARBA00022679"/>
    </source>
</evidence>
<dbReference type="Proteomes" id="UP001595816">
    <property type="component" value="Unassembled WGS sequence"/>
</dbReference>
<organism evidence="7 8">
    <name type="scientific">Hamadaea flava</name>
    <dbReference type="NCBI Taxonomy" id="1742688"/>
    <lineage>
        <taxon>Bacteria</taxon>
        <taxon>Bacillati</taxon>
        <taxon>Actinomycetota</taxon>
        <taxon>Actinomycetes</taxon>
        <taxon>Micromonosporales</taxon>
        <taxon>Micromonosporaceae</taxon>
        <taxon>Hamadaea</taxon>
    </lineage>
</organism>
<evidence type="ECO:0000256" key="1">
    <source>
        <dbReference type="ARBA" id="ARBA00004776"/>
    </source>
</evidence>
<dbReference type="Pfam" id="PF00535">
    <property type="entry name" value="Glycos_transf_2"/>
    <property type="match status" value="1"/>
</dbReference>
<reference evidence="8" key="1">
    <citation type="journal article" date="2019" name="Int. J. Syst. Evol. Microbiol.">
        <title>The Global Catalogue of Microorganisms (GCM) 10K type strain sequencing project: providing services to taxonomists for standard genome sequencing and annotation.</title>
        <authorList>
            <consortium name="The Broad Institute Genomics Platform"/>
            <consortium name="The Broad Institute Genome Sequencing Center for Infectious Disease"/>
            <person name="Wu L."/>
            <person name="Ma J."/>
        </authorList>
    </citation>
    <scope>NUCLEOTIDE SEQUENCE [LARGE SCALE GENOMIC DNA]</scope>
    <source>
        <strain evidence="8">CGMCC 4.7289</strain>
    </source>
</reference>
<keyword evidence="5" id="KW-0812">Transmembrane</keyword>
<sequence length="340" mass="37119">MTESPADARLDVVMLAYGKEPWLAEAVDAVFASTGVDVTLTLVDNGSESVASITRRPGLRVVKPTENTGFSGGCNLGATDADATAIAFVNSDAVVAPDALAKVRAVALEPGVGAAMASIRHADRLDVINTAGNPLHVAGLSWAGGNEEPADRHATRTTVPTLSGCAFVIRADLWRELGGFAPEYFAYHEDTELSLRLWQRGLAPVYVPDAVVGHHYEFSRNDLKFYLLERNRLLTVLTLYRTRTILLLLPVLALTELAMLATAVAGGWLRPKVRGWGWIWRNLGFLRTRRRQLQAERLVGDAVLPLTPDFTPSNVEAPPGIGLYNAFVRTWWRLVRGLVR</sequence>
<gene>
    <name evidence="7" type="ORF">ACFOZ4_40565</name>
</gene>
<dbReference type="SUPFAM" id="SSF53448">
    <property type="entry name" value="Nucleotide-diphospho-sugar transferases"/>
    <property type="match status" value="1"/>
</dbReference>
<dbReference type="InterPro" id="IPR029044">
    <property type="entry name" value="Nucleotide-diphossugar_trans"/>
</dbReference>
<evidence type="ECO:0000256" key="3">
    <source>
        <dbReference type="ARBA" id="ARBA00022676"/>
    </source>
</evidence>
<feature type="transmembrane region" description="Helical" evidence="5">
    <location>
        <begin position="245"/>
        <end position="269"/>
    </location>
</feature>
<keyword evidence="4 7" id="KW-0808">Transferase</keyword>
<evidence type="ECO:0000256" key="5">
    <source>
        <dbReference type="SAM" id="Phobius"/>
    </source>
</evidence>
<keyword evidence="8" id="KW-1185">Reference proteome</keyword>
<proteinExistence type="inferred from homology"/>
<dbReference type="EMBL" id="JBHSAY010000035">
    <property type="protein sequence ID" value="MFC4136937.1"/>
    <property type="molecule type" value="Genomic_DNA"/>
</dbReference>
<dbReference type="EC" id="2.4.-.-" evidence="7"/>
<evidence type="ECO:0000313" key="7">
    <source>
        <dbReference type="EMBL" id="MFC4136937.1"/>
    </source>
</evidence>
<dbReference type="Gene3D" id="3.90.550.10">
    <property type="entry name" value="Spore Coat Polysaccharide Biosynthesis Protein SpsA, Chain A"/>
    <property type="match status" value="1"/>
</dbReference>
<accession>A0ABV8M0Q2</accession>
<evidence type="ECO:0000259" key="6">
    <source>
        <dbReference type="Pfam" id="PF00535"/>
    </source>
</evidence>